<dbReference type="PANTHER" id="PTHR48105">
    <property type="entry name" value="THIOREDOXIN REDUCTASE 1-RELATED-RELATED"/>
    <property type="match status" value="1"/>
</dbReference>
<dbReference type="InterPro" id="IPR023753">
    <property type="entry name" value="FAD/NAD-binding_dom"/>
</dbReference>
<dbReference type="InterPro" id="IPR050097">
    <property type="entry name" value="Ferredoxin-NADP_redctase_2"/>
</dbReference>
<dbReference type="PRINTS" id="PR00469">
    <property type="entry name" value="PNDRDTASEII"/>
</dbReference>
<evidence type="ECO:0000256" key="2">
    <source>
        <dbReference type="ARBA" id="ARBA00022630"/>
    </source>
</evidence>
<sequence length="345" mass="36743">MSSPAALFDALIIGAGPAGLSTATGLARQLHTAVVFDSGVYRNARAQHMHNVLGWDHVSPAELREKGRADLLARYQTVKFADVAVASIRRMNVGNGTSDGSSSSSEDAKKQLSIFEAVDATGKAWHGRKVVLATGVKDRSLDIEGFDECWGRGIFHCLFCDGYEERSQKSVGFLAMGPLADVHKALHVLRMALRLAEGVVVYTNGNEELAAELRGGIGRLNAVVDTRRIARLEKMDVGAQVELHFDNGDGDGDNSKVEGFLVYAPESEINGPFAEQLGLEVTAQGDIQVSQPLCETSLPGVFAVGDVASPIKAVTPAVYSGTMAAGGVAMQVQAERELRIEHLGI</sequence>
<dbReference type="Pfam" id="PF07992">
    <property type="entry name" value="Pyr_redox_2"/>
    <property type="match status" value="2"/>
</dbReference>
<comment type="similarity">
    <text evidence="1">Belongs to the class-II pyridine nucleotide-disulfide oxidoreductase family.</text>
</comment>
<feature type="domain" description="FAD/NAD(P)-binding" evidence="4">
    <location>
        <begin position="250"/>
        <end position="321"/>
    </location>
</feature>
<proteinExistence type="inferred from homology"/>
<dbReference type="KEGG" id="apuu:APUU_10285A"/>
<dbReference type="GO" id="GO:0016491">
    <property type="term" value="F:oxidoreductase activity"/>
    <property type="evidence" value="ECO:0007669"/>
    <property type="project" value="UniProtKB-KW"/>
</dbReference>
<dbReference type="AlphaFoldDB" id="A0A7R8AGK6"/>
<name>A0A7R8AGK6_9EURO</name>
<dbReference type="GeneID" id="64967462"/>
<evidence type="ECO:0000259" key="4">
    <source>
        <dbReference type="Pfam" id="PF07992"/>
    </source>
</evidence>
<accession>A0A7R8AGK6</accession>
<reference evidence="5" key="1">
    <citation type="submission" date="2021-01" db="EMBL/GenBank/DDBJ databases">
        <authorList>
            <consortium name="Aspergillus puulaauensis MK2 genome sequencing consortium"/>
            <person name="Kazuki M."/>
            <person name="Futagami T."/>
        </authorList>
    </citation>
    <scope>NUCLEOTIDE SEQUENCE</scope>
    <source>
        <strain evidence="5">MK2</strain>
    </source>
</reference>
<dbReference type="OrthoDB" id="10260355at2759"/>
<keyword evidence="6" id="KW-1185">Reference proteome</keyword>
<dbReference type="Proteomes" id="UP000654913">
    <property type="component" value="Chromosome 1"/>
</dbReference>
<dbReference type="GO" id="GO:0097237">
    <property type="term" value="P:cellular response to toxic substance"/>
    <property type="evidence" value="ECO:0007669"/>
    <property type="project" value="UniProtKB-ARBA"/>
</dbReference>
<dbReference type="InterPro" id="IPR036188">
    <property type="entry name" value="FAD/NAD-bd_sf"/>
</dbReference>
<feature type="domain" description="FAD/NAD(P)-binding" evidence="4">
    <location>
        <begin position="9"/>
        <end position="162"/>
    </location>
</feature>
<dbReference type="PRINTS" id="PR00368">
    <property type="entry name" value="FADPNR"/>
</dbReference>
<dbReference type="SUPFAM" id="SSF51905">
    <property type="entry name" value="FAD/NAD(P)-binding domain"/>
    <property type="match status" value="1"/>
</dbReference>
<organism evidence="5 6">
    <name type="scientific">Aspergillus puulaauensis</name>
    <dbReference type="NCBI Taxonomy" id="1220207"/>
    <lineage>
        <taxon>Eukaryota</taxon>
        <taxon>Fungi</taxon>
        <taxon>Dikarya</taxon>
        <taxon>Ascomycota</taxon>
        <taxon>Pezizomycotina</taxon>
        <taxon>Eurotiomycetes</taxon>
        <taxon>Eurotiomycetidae</taxon>
        <taxon>Eurotiales</taxon>
        <taxon>Aspergillaceae</taxon>
        <taxon>Aspergillus</taxon>
    </lineage>
</organism>
<evidence type="ECO:0000313" key="5">
    <source>
        <dbReference type="EMBL" id="BCS17457.1"/>
    </source>
</evidence>
<dbReference type="Gene3D" id="3.50.50.60">
    <property type="entry name" value="FAD/NAD(P)-binding domain"/>
    <property type="match status" value="2"/>
</dbReference>
<reference evidence="5" key="2">
    <citation type="submission" date="2021-02" db="EMBL/GenBank/DDBJ databases">
        <title>Aspergillus puulaauensis MK2 genome sequence.</title>
        <authorList>
            <person name="Futagami T."/>
            <person name="Mori K."/>
            <person name="Kadooka C."/>
            <person name="Tanaka T."/>
        </authorList>
    </citation>
    <scope>NUCLEOTIDE SEQUENCE</scope>
    <source>
        <strain evidence="5">MK2</strain>
    </source>
</reference>
<gene>
    <name evidence="5" type="ORF">APUU_10285A</name>
</gene>
<keyword evidence="3" id="KW-0560">Oxidoreductase</keyword>
<evidence type="ECO:0000256" key="1">
    <source>
        <dbReference type="ARBA" id="ARBA00009333"/>
    </source>
</evidence>
<dbReference type="RefSeq" id="XP_041549651.1">
    <property type="nucleotide sequence ID" value="XM_041699096.1"/>
</dbReference>
<protein>
    <recommendedName>
        <fullName evidence="4">FAD/NAD(P)-binding domain-containing protein</fullName>
    </recommendedName>
</protein>
<dbReference type="EMBL" id="AP024443">
    <property type="protein sequence ID" value="BCS17457.1"/>
    <property type="molecule type" value="Genomic_DNA"/>
</dbReference>
<evidence type="ECO:0000256" key="3">
    <source>
        <dbReference type="ARBA" id="ARBA00023002"/>
    </source>
</evidence>
<keyword evidence="2" id="KW-0285">Flavoprotein</keyword>
<evidence type="ECO:0000313" key="6">
    <source>
        <dbReference type="Proteomes" id="UP000654913"/>
    </source>
</evidence>